<protein>
    <submittedName>
        <fullName evidence="2">Uncharacterized protein</fullName>
    </submittedName>
</protein>
<dbReference type="AlphaFoldDB" id="A0A1G6PR53"/>
<dbReference type="STRING" id="938405.SAMN02927895_02218"/>
<organism evidence="2 3">
    <name type="scientific">Belnapia rosea</name>
    <dbReference type="NCBI Taxonomy" id="938405"/>
    <lineage>
        <taxon>Bacteria</taxon>
        <taxon>Pseudomonadati</taxon>
        <taxon>Pseudomonadota</taxon>
        <taxon>Alphaproteobacteria</taxon>
        <taxon>Acetobacterales</taxon>
        <taxon>Roseomonadaceae</taxon>
        <taxon>Belnapia</taxon>
    </lineage>
</organism>
<name>A0A1G6PR53_9PROT</name>
<evidence type="ECO:0000256" key="1">
    <source>
        <dbReference type="SAM" id="Phobius"/>
    </source>
</evidence>
<evidence type="ECO:0000313" key="3">
    <source>
        <dbReference type="Proteomes" id="UP000198925"/>
    </source>
</evidence>
<keyword evidence="1" id="KW-1133">Transmembrane helix</keyword>
<keyword evidence="1" id="KW-0812">Transmembrane</keyword>
<dbReference type="EMBL" id="FMZX01000002">
    <property type="protein sequence ID" value="SDC82653.1"/>
    <property type="molecule type" value="Genomic_DNA"/>
</dbReference>
<reference evidence="2 3" key="1">
    <citation type="submission" date="2016-10" db="EMBL/GenBank/DDBJ databases">
        <authorList>
            <person name="de Groot N.N."/>
        </authorList>
    </citation>
    <scope>NUCLEOTIDE SEQUENCE [LARGE SCALE GENOMIC DNA]</scope>
    <source>
        <strain evidence="2 3">CPCC 100156</strain>
    </source>
</reference>
<accession>A0A1G6PR53</accession>
<proteinExistence type="predicted"/>
<feature type="transmembrane region" description="Helical" evidence="1">
    <location>
        <begin position="40"/>
        <end position="61"/>
    </location>
</feature>
<dbReference type="RefSeq" id="WP_090662333.1">
    <property type="nucleotide sequence ID" value="NZ_FMZX01000002.1"/>
</dbReference>
<dbReference type="Proteomes" id="UP000198925">
    <property type="component" value="Unassembled WGS sequence"/>
</dbReference>
<keyword evidence="1" id="KW-0472">Membrane</keyword>
<keyword evidence="3" id="KW-1185">Reference proteome</keyword>
<gene>
    <name evidence="2" type="ORF">SAMN04487779_1002491</name>
</gene>
<evidence type="ECO:0000313" key="2">
    <source>
        <dbReference type="EMBL" id="SDC82653.1"/>
    </source>
</evidence>
<feature type="transmembrane region" description="Helical" evidence="1">
    <location>
        <begin position="12"/>
        <end position="34"/>
    </location>
</feature>
<sequence>MRGNSQGQWRLETYALAIAMLWMLALQLICVALWDGGWLTRQAALVHWLLVGVLPPALSLWQTETGPSKA</sequence>